<gene>
    <name evidence="1" type="ORF">SCAL_001718</name>
</gene>
<dbReference type="STRING" id="1838285.SCAL_001718"/>
<dbReference type="InterPro" id="IPR014519">
    <property type="entry name" value="UCP024492"/>
</dbReference>
<dbReference type="InterPro" id="IPR007438">
    <property type="entry name" value="DUF488"/>
</dbReference>
<evidence type="ECO:0000313" key="1">
    <source>
        <dbReference type="EMBL" id="OFV67184.1"/>
    </source>
</evidence>
<protein>
    <submittedName>
        <fullName evidence="1">Uncharacterized conserved protein UCP024492</fullName>
    </submittedName>
</protein>
<name>A0A1F2P7N9_9EURY</name>
<dbReference type="AlphaFoldDB" id="A0A1F2P7N9"/>
<sequence length="168" mass="19237">MKNGSPPQLTIYTIGHSNIELEDFLSLLEGIEVVVDVRSVPFSKYAPQFNLKNVKSALESIGIEYKYLGNVLGGRPKDEDCYENGKVVYENIMRKEWYRKGISALIELAAKKKVAIMCSEEDPYRCHRHHLISQSLLKEGMEIFHIRGDGRKENVEKPKKRTVQLTLV</sequence>
<organism evidence="1 2">
    <name type="scientific">Candidatus Syntropharchaeum caldarium</name>
    <dbReference type="NCBI Taxonomy" id="1838285"/>
    <lineage>
        <taxon>Archaea</taxon>
        <taxon>Methanobacteriati</taxon>
        <taxon>Methanobacteriota</taxon>
        <taxon>Stenosarchaea group</taxon>
        <taxon>Methanomicrobia</taxon>
        <taxon>Methanosarcinales</taxon>
        <taxon>ANME-2 cluster</taxon>
        <taxon>Candidatus Syntropharchaeum</taxon>
    </lineage>
</organism>
<keyword evidence="2" id="KW-1185">Reference proteome</keyword>
<proteinExistence type="predicted"/>
<dbReference type="Proteomes" id="UP000186940">
    <property type="component" value="Unassembled WGS sequence"/>
</dbReference>
<dbReference type="PANTHER" id="PTHR39337">
    <property type="entry name" value="BLR5642 PROTEIN"/>
    <property type="match status" value="1"/>
</dbReference>
<comment type="caution">
    <text evidence="1">The sequence shown here is derived from an EMBL/GenBank/DDBJ whole genome shotgun (WGS) entry which is preliminary data.</text>
</comment>
<dbReference type="PIRSF" id="PIRSF024492">
    <property type="entry name" value="UCP024492"/>
    <property type="match status" value="1"/>
</dbReference>
<dbReference type="EMBL" id="LYOS01000007">
    <property type="protein sequence ID" value="OFV67184.1"/>
    <property type="molecule type" value="Genomic_DNA"/>
</dbReference>
<accession>A0A1F2P7N9</accession>
<reference evidence="1" key="1">
    <citation type="submission" date="2016-05" db="EMBL/GenBank/DDBJ databases">
        <title>Microbial consortia oxidize butane by reversing methanogenesis.</title>
        <authorList>
            <person name="Laso-Perez R."/>
            <person name="Richter M."/>
            <person name="Wegener G."/>
            <person name="Musat F."/>
        </authorList>
    </citation>
    <scope>NUCLEOTIDE SEQUENCE [LARGE SCALE GENOMIC DNA]</scope>
    <source>
        <strain evidence="1">BOX2</strain>
    </source>
</reference>
<evidence type="ECO:0000313" key="2">
    <source>
        <dbReference type="Proteomes" id="UP000186940"/>
    </source>
</evidence>
<dbReference type="Pfam" id="PF04343">
    <property type="entry name" value="DUF488"/>
    <property type="match status" value="1"/>
</dbReference>
<dbReference type="PANTHER" id="PTHR39337:SF1">
    <property type="entry name" value="BLR5642 PROTEIN"/>
    <property type="match status" value="1"/>
</dbReference>